<comment type="caution">
    <text evidence="1">The sequence shown here is derived from an EMBL/GenBank/DDBJ whole genome shotgun (WGS) entry which is preliminary data.</text>
</comment>
<name>A0ABX1D340_9FLAO</name>
<dbReference type="Proteomes" id="UP000703674">
    <property type="component" value="Unassembled WGS sequence"/>
</dbReference>
<protein>
    <submittedName>
        <fullName evidence="1">Cell surface protein SprA</fullName>
    </submittedName>
</protein>
<dbReference type="InterPro" id="IPR026377">
    <property type="entry name" value="Cell_surface_SprA"/>
</dbReference>
<proteinExistence type="predicted"/>
<gene>
    <name evidence="1" type="primary">sprA</name>
    <name evidence="1" type="ORF">HC175_18295</name>
</gene>
<reference evidence="1 2" key="1">
    <citation type="submission" date="2020-03" db="EMBL/GenBank/DDBJ databases">
        <title>Salinimicrobium sp. nov, isolated from SCS.</title>
        <authorList>
            <person name="Cao W.R."/>
        </authorList>
    </citation>
    <scope>NUCLEOTIDE SEQUENCE [LARGE SCALE GENOMIC DNA]</scope>
    <source>
        <strain evidence="2">J15B91</strain>
    </source>
</reference>
<feature type="non-terminal residue" evidence="1">
    <location>
        <position position="1"/>
    </location>
</feature>
<feature type="non-terminal residue" evidence="1">
    <location>
        <position position="155"/>
    </location>
</feature>
<evidence type="ECO:0000313" key="2">
    <source>
        <dbReference type="Proteomes" id="UP000703674"/>
    </source>
</evidence>
<dbReference type="RefSeq" id="WP_168139672.1">
    <property type="nucleotide sequence ID" value="NZ_JAAVJR010000573.1"/>
</dbReference>
<accession>A0ABX1D340</accession>
<evidence type="ECO:0000313" key="1">
    <source>
        <dbReference type="EMBL" id="NJW54865.1"/>
    </source>
</evidence>
<sequence>SRRVFLDEIFPNVDVVQGQSQVLYTLDLAYYPNIRGPYNYNPAAAGSNTIPNPEENWAGISRALNSTNFEQSNVEYIEFWLMDPFIYPENSGNEGGKLVFNLGNISEDVVKDGRKQYENGLPEDGGIQNTTMTEFGKVPSNQSLIYAFNTEGQER</sequence>
<dbReference type="NCBIfam" id="TIGR04189">
    <property type="entry name" value="surface_SprA"/>
    <property type="match status" value="1"/>
</dbReference>
<organism evidence="1 2">
    <name type="scientific">Salinimicrobium oceani</name>
    <dbReference type="NCBI Taxonomy" id="2722702"/>
    <lineage>
        <taxon>Bacteria</taxon>
        <taxon>Pseudomonadati</taxon>
        <taxon>Bacteroidota</taxon>
        <taxon>Flavobacteriia</taxon>
        <taxon>Flavobacteriales</taxon>
        <taxon>Flavobacteriaceae</taxon>
        <taxon>Salinimicrobium</taxon>
    </lineage>
</organism>
<keyword evidence="2" id="KW-1185">Reference proteome</keyword>
<dbReference type="EMBL" id="JAAVJR010000573">
    <property type="protein sequence ID" value="NJW54865.1"/>
    <property type="molecule type" value="Genomic_DNA"/>
</dbReference>